<dbReference type="OrthoDB" id="9797519at2"/>
<evidence type="ECO:0000313" key="5">
    <source>
        <dbReference type="Proteomes" id="UP000019681"/>
    </source>
</evidence>
<dbReference type="InterPro" id="IPR001890">
    <property type="entry name" value="RNA-binding_CRM"/>
</dbReference>
<dbReference type="Proteomes" id="UP000019681">
    <property type="component" value="Unassembled WGS sequence"/>
</dbReference>
<dbReference type="PANTHER" id="PTHR40065:SF3">
    <property type="entry name" value="RNA-BINDING PROTEIN YHBY"/>
    <property type="match status" value="1"/>
</dbReference>
<evidence type="ECO:0000256" key="1">
    <source>
        <dbReference type="ARBA" id="ARBA00022884"/>
    </source>
</evidence>
<dbReference type="SUPFAM" id="SSF75471">
    <property type="entry name" value="YhbY-like"/>
    <property type="match status" value="1"/>
</dbReference>
<dbReference type="InterPro" id="IPR035920">
    <property type="entry name" value="YhbY-like_sf"/>
</dbReference>
<dbReference type="AlphaFoldDB" id="A0A017RV46"/>
<reference evidence="4 5" key="1">
    <citation type="journal article" date="2014" name="Genome Announc.">
        <title>Draft Genome Sequence of Fervidicella metallireducens Strain AeBT, an Iron-Reducing Thermoanaerobe from the Great Artesian Basin.</title>
        <authorList>
            <person name="Patel B.K."/>
        </authorList>
    </citation>
    <scope>NUCLEOTIDE SEQUENCE [LARGE SCALE GENOMIC DNA]</scope>
    <source>
        <strain evidence="4 5">AeB</strain>
    </source>
</reference>
<protein>
    <submittedName>
        <fullName evidence="4">RNA-binding protein</fullName>
    </submittedName>
</protein>
<dbReference type="Gene3D" id="3.30.110.60">
    <property type="entry name" value="YhbY-like"/>
    <property type="match status" value="1"/>
</dbReference>
<dbReference type="STRING" id="1403537.Q428_07790"/>
<proteinExistence type="predicted"/>
<evidence type="ECO:0000313" key="4">
    <source>
        <dbReference type="EMBL" id="EYE88476.1"/>
    </source>
</evidence>
<dbReference type="RefSeq" id="WP_035379670.1">
    <property type="nucleotide sequence ID" value="NZ_AZQP01000020.1"/>
</dbReference>
<feature type="domain" description="CRM" evidence="3">
    <location>
        <begin position="1"/>
        <end position="96"/>
    </location>
</feature>
<dbReference type="Pfam" id="PF01985">
    <property type="entry name" value="CRS1_YhbY"/>
    <property type="match status" value="1"/>
</dbReference>
<keyword evidence="1 2" id="KW-0694">RNA-binding</keyword>
<dbReference type="NCBIfam" id="TIGR00253">
    <property type="entry name" value="RNA_bind_YhbY"/>
    <property type="match status" value="1"/>
</dbReference>
<gene>
    <name evidence="4" type="ORF">Q428_07790</name>
</gene>
<dbReference type="EMBL" id="AZQP01000020">
    <property type="protein sequence ID" value="EYE88476.1"/>
    <property type="molecule type" value="Genomic_DNA"/>
</dbReference>
<sequence>MLSGKQRAYLRSIGTNLDAIFQLGKNGIEEGFLNQIEEALEAKEIIKVNVLRNSEYDAREACDEICSRIDAEPIQVIGNKFVIYKKSKKNPRIQLPR</sequence>
<dbReference type="GO" id="GO:0003723">
    <property type="term" value="F:RNA binding"/>
    <property type="evidence" value="ECO:0007669"/>
    <property type="project" value="UniProtKB-UniRule"/>
</dbReference>
<evidence type="ECO:0000256" key="2">
    <source>
        <dbReference type="PROSITE-ProRule" id="PRU00626"/>
    </source>
</evidence>
<keyword evidence="5" id="KW-1185">Reference proteome</keyword>
<accession>A0A017RV46</accession>
<dbReference type="PANTHER" id="PTHR40065">
    <property type="entry name" value="RNA-BINDING PROTEIN YHBY"/>
    <property type="match status" value="1"/>
</dbReference>
<dbReference type="InterPro" id="IPR051925">
    <property type="entry name" value="RNA-binding_domain"/>
</dbReference>
<organism evidence="4 5">
    <name type="scientific">Fervidicella metallireducens AeB</name>
    <dbReference type="NCBI Taxonomy" id="1403537"/>
    <lineage>
        <taxon>Bacteria</taxon>
        <taxon>Bacillati</taxon>
        <taxon>Bacillota</taxon>
        <taxon>Clostridia</taxon>
        <taxon>Eubacteriales</taxon>
        <taxon>Clostridiaceae</taxon>
        <taxon>Fervidicella</taxon>
    </lineage>
</organism>
<evidence type="ECO:0000259" key="3">
    <source>
        <dbReference type="PROSITE" id="PS51295"/>
    </source>
</evidence>
<name>A0A017RV46_9CLOT</name>
<dbReference type="PROSITE" id="PS51295">
    <property type="entry name" value="CRM"/>
    <property type="match status" value="1"/>
</dbReference>
<dbReference type="InterPro" id="IPR017924">
    <property type="entry name" value="RNA-binding_YhbY"/>
</dbReference>
<dbReference type="SMART" id="SM01103">
    <property type="entry name" value="CRS1_YhbY"/>
    <property type="match status" value="1"/>
</dbReference>
<comment type="caution">
    <text evidence="4">The sequence shown here is derived from an EMBL/GenBank/DDBJ whole genome shotgun (WGS) entry which is preliminary data.</text>
</comment>